<dbReference type="Proteomes" id="UP000002421">
    <property type="component" value="Segment"/>
</dbReference>
<organismHost>
    <name type="scientific">Pseudomonas chlororaphis</name>
    <dbReference type="NCBI Taxonomy" id="587753"/>
</organismHost>
<organism evidence="1 2">
    <name type="scientific">Pseudomonas phage 201phi2-1</name>
    <name type="common">Pseudomonas chlororaphis phage 201phi2-1</name>
    <dbReference type="NCBI Taxonomy" id="198110"/>
    <lineage>
        <taxon>Viruses</taxon>
        <taxon>Duplodnaviria</taxon>
        <taxon>Heunggongvirae</taxon>
        <taxon>Uroviricota</taxon>
        <taxon>Caudoviricetes</taxon>
        <taxon>Chimalliviridae</taxon>
        <taxon>Serwervirus</taxon>
        <taxon>Serwervirus 201phi21</taxon>
    </lineage>
</organism>
<gene>
    <name evidence="1" type="ORF">201phi2-1p069</name>
</gene>
<sequence>MKSVKGVEMSVNKLLLSLIAVALLVIAFGQSRHVMEIKNYLVPSKSDIILNVSHSDEAYRSCLRKVSAGVGVVNINQMQKCAEDTGYGK</sequence>
<keyword evidence="2" id="KW-1185">Reference proteome</keyword>
<evidence type="ECO:0000313" key="2">
    <source>
        <dbReference type="Proteomes" id="UP000002421"/>
    </source>
</evidence>
<name>B3FK44_BP201</name>
<accession>B3FK44</accession>
<reference evidence="1 2" key="1">
    <citation type="journal article" date="2008" name="Virology">
        <title>Characterization of Pseudomonas chlororaphis myovirus 201varphi2-1 via genomic sequencing, mass spectrometry, and electron microscopy.</title>
        <authorList>
            <person name="Thomas J.A."/>
            <person name="Rolando M.R."/>
            <person name="Carroll C.A."/>
            <person name="Shen P.S."/>
            <person name="Belnap D.M."/>
            <person name="Weintraub S.T."/>
            <person name="Serwer P."/>
            <person name="Hardies S.C."/>
        </authorList>
    </citation>
    <scope>NUCLEOTIDE SEQUENCE</scope>
</reference>
<dbReference type="KEGG" id="vg:6372489"/>
<proteinExistence type="predicted"/>
<dbReference type="RefSeq" id="YP_001956794.1">
    <property type="nucleotide sequence ID" value="NC_010821.1"/>
</dbReference>
<evidence type="ECO:0000313" key="1">
    <source>
        <dbReference type="EMBL" id="ABY62902.1"/>
    </source>
</evidence>
<dbReference type="EMBL" id="EU197055">
    <property type="protein sequence ID" value="ABY62902.1"/>
    <property type="molecule type" value="Genomic_DNA"/>
</dbReference>
<protein>
    <submittedName>
        <fullName evidence="1">Uncharacterized protein</fullName>
    </submittedName>
</protein>